<keyword evidence="4 7" id="KW-0808">Transferase</keyword>
<name>A0A699W4T8_TANCI</name>
<feature type="domain" description="Aminotransferase class I/classII large" evidence="6">
    <location>
        <begin position="3"/>
        <end position="129"/>
    </location>
</feature>
<dbReference type="GO" id="GO:0006520">
    <property type="term" value="P:amino acid metabolic process"/>
    <property type="evidence" value="ECO:0007669"/>
    <property type="project" value="InterPro"/>
</dbReference>
<dbReference type="SUPFAM" id="SSF53383">
    <property type="entry name" value="PLP-dependent transferases"/>
    <property type="match status" value="1"/>
</dbReference>
<dbReference type="InterPro" id="IPR015421">
    <property type="entry name" value="PyrdxlP-dep_Trfase_major"/>
</dbReference>
<dbReference type="Pfam" id="PF00155">
    <property type="entry name" value="Aminotran_1_2"/>
    <property type="match status" value="1"/>
</dbReference>
<protein>
    <submittedName>
        <fullName evidence="7">Aspartate aminotransferase</fullName>
    </submittedName>
</protein>
<evidence type="ECO:0000256" key="4">
    <source>
        <dbReference type="ARBA" id="ARBA00022679"/>
    </source>
</evidence>
<comment type="cofactor">
    <cofactor evidence="1">
        <name>pyridoxal 5'-phosphate</name>
        <dbReference type="ChEBI" id="CHEBI:597326"/>
    </cofactor>
</comment>
<accession>A0A699W4T8</accession>
<reference evidence="7" key="1">
    <citation type="journal article" date="2019" name="Sci. Rep.">
        <title>Draft genome of Tanacetum cinerariifolium, the natural source of mosquito coil.</title>
        <authorList>
            <person name="Yamashiro T."/>
            <person name="Shiraishi A."/>
            <person name="Satake H."/>
            <person name="Nakayama K."/>
        </authorList>
    </citation>
    <scope>NUCLEOTIDE SEQUENCE</scope>
</reference>
<feature type="non-terminal residue" evidence="7">
    <location>
        <position position="1"/>
    </location>
</feature>
<proteinExistence type="inferred from homology"/>
<evidence type="ECO:0000256" key="3">
    <source>
        <dbReference type="ARBA" id="ARBA00022576"/>
    </source>
</evidence>
<dbReference type="PANTHER" id="PTHR46383:SF1">
    <property type="entry name" value="ASPARTATE AMINOTRANSFERASE"/>
    <property type="match status" value="1"/>
</dbReference>
<evidence type="ECO:0000256" key="5">
    <source>
        <dbReference type="ARBA" id="ARBA00022898"/>
    </source>
</evidence>
<keyword evidence="3 7" id="KW-0032">Aminotransferase</keyword>
<comment type="similarity">
    <text evidence="2">Belongs to the class-I pyridoxal-phosphate-dependent aminotransferase family.</text>
</comment>
<dbReference type="PANTHER" id="PTHR46383">
    <property type="entry name" value="ASPARTATE AMINOTRANSFERASE"/>
    <property type="match status" value="1"/>
</dbReference>
<feature type="non-terminal residue" evidence="7">
    <location>
        <position position="136"/>
    </location>
</feature>
<dbReference type="CDD" id="cd00609">
    <property type="entry name" value="AAT_like"/>
    <property type="match status" value="1"/>
</dbReference>
<dbReference type="Gene3D" id="3.40.640.10">
    <property type="entry name" value="Type I PLP-dependent aspartate aminotransferase-like (Major domain)"/>
    <property type="match status" value="1"/>
</dbReference>
<dbReference type="InterPro" id="IPR050596">
    <property type="entry name" value="AspAT/PAT-like"/>
</dbReference>
<evidence type="ECO:0000256" key="2">
    <source>
        <dbReference type="ARBA" id="ARBA00007441"/>
    </source>
</evidence>
<organism evidence="7">
    <name type="scientific">Tanacetum cinerariifolium</name>
    <name type="common">Dalmatian daisy</name>
    <name type="synonym">Chrysanthemum cinerariifolium</name>
    <dbReference type="NCBI Taxonomy" id="118510"/>
    <lineage>
        <taxon>Eukaryota</taxon>
        <taxon>Viridiplantae</taxon>
        <taxon>Streptophyta</taxon>
        <taxon>Embryophyta</taxon>
        <taxon>Tracheophyta</taxon>
        <taxon>Spermatophyta</taxon>
        <taxon>Magnoliopsida</taxon>
        <taxon>eudicotyledons</taxon>
        <taxon>Gunneridae</taxon>
        <taxon>Pentapetalae</taxon>
        <taxon>asterids</taxon>
        <taxon>campanulids</taxon>
        <taxon>Asterales</taxon>
        <taxon>Asteraceae</taxon>
        <taxon>Asteroideae</taxon>
        <taxon>Anthemideae</taxon>
        <taxon>Anthemidinae</taxon>
        <taxon>Tanacetum</taxon>
    </lineage>
</organism>
<comment type="caution">
    <text evidence="7">The sequence shown here is derived from an EMBL/GenBank/DDBJ whole genome shotgun (WGS) entry which is preliminary data.</text>
</comment>
<gene>
    <name evidence="7" type="ORF">Tci_912665</name>
</gene>
<dbReference type="InterPro" id="IPR015424">
    <property type="entry name" value="PyrdxlP-dep_Trfase"/>
</dbReference>
<dbReference type="AlphaFoldDB" id="A0A699W4T8"/>
<sequence>LKRDNHLDYTPANIVVSTGAKQSLTNAVLSLVNPGDEVIIFSPYWVSYAAIVELAEGVAVPIVGSLANDYKVTAAEFAAAITPRTKLVMYSSPCNPTGAVFSRAELEAIADVLSQNPGIFALADEIYEYINFTGEH</sequence>
<dbReference type="GO" id="GO:0030170">
    <property type="term" value="F:pyridoxal phosphate binding"/>
    <property type="evidence" value="ECO:0007669"/>
    <property type="project" value="InterPro"/>
</dbReference>
<dbReference type="InterPro" id="IPR004839">
    <property type="entry name" value="Aminotransferase_I/II_large"/>
</dbReference>
<evidence type="ECO:0000256" key="1">
    <source>
        <dbReference type="ARBA" id="ARBA00001933"/>
    </source>
</evidence>
<dbReference type="GO" id="GO:0008483">
    <property type="term" value="F:transaminase activity"/>
    <property type="evidence" value="ECO:0007669"/>
    <property type="project" value="UniProtKB-KW"/>
</dbReference>
<evidence type="ECO:0000313" key="7">
    <source>
        <dbReference type="EMBL" id="GFD40696.1"/>
    </source>
</evidence>
<keyword evidence="5" id="KW-0663">Pyridoxal phosphate</keyword>
<evidence type="ECO:0000259" key="6">
    <source>
        <dbReference type="Pfam" id="PF00155"/>
    </source>
</evidence>
<dbReference type="EMBL" id="BKCJ011538068">
    <property type="protein sequence ID" value="GFD40696.1"/>
    <property type="molecule type" value="Genomic_DNA"/>
</dbReference>